<protein>
    <submittedName>
        <fullName evidence="2">Uncharacterized protein</fullName>
    </submittedName>
</protein>
<evidence type="ECO:0000313" key="3">
    <source>
        <dbReference type="Proteomes" id="UP000095192"/>
    </source>
</evidence>
<evidence type="ECO:0000313" key="2">
    <source>
        <dbReference type="EMBL" id="OEH77706.1"/>
    </source>
</evidence>
<dbReference type="VEuPathDB" id="ToxoDB:cyc_05496"/>
<reference evidence="2 3" key="1">
    <citation type="journal article" date="2016" name="BMC Genomics">
        <title>Comparative genomics reveals Cyclospora cayetanensis possesses coccidia-like metabolism and invasion components but unique surface antigens.</title>
        <authorList>
            <person name="Liu S."/>
            <person name="Wang L."/>
            <person name="Zheng H."/>
            <person name="Xu Z."/>
            <person name="Roellig D.M."/>
            <person name="Li N."/>
            <person name="Frace M.A."/>
            <person name="Tang K."/>
            <person name="Arrowood M.J."/>
            <person name="Moss D.M."/>
            <person name="Zhang L."/>
            <person name="Feng Y."/>
            <person name="Xiao L."/>
        </authorList>
    </citation>
    <scope>NUCLEOTIDE SEQUENCE [LARGE SCALE GENOMIC DNA]</scope>
    <source>
        <strain evidence="2 3">CHN_HEN01</strain>
    </source>
</reference>
<comment type="caution">
    <text evidence="2">The sequence shown here is derived from an EMBL/GenBank/DDBJ whole genome shotgun (WGS) entry which is preliminary data.</text>
</comment>
<name>A0A1D3D2N1_9EIME</name>
<accession>A0A1D3D2N1</accession>
<dbReference type="AlphaFoldDB" id="A0A1D3D2N1"/>
<sequence length="288" mass="30657">MAGQLRVSEVRGGRRRKGGGGALGAPRSRNTDTDEQWYPVLGGELSAQGPPRSPRRSMGVAASISMALCRSSHPADVGCDELSLESLSDDDLGIQEAEAAPRILPSTRGSRQRKRLRGGLSSSAETSEDTTSKAAPPSDRITNSQPLSSSCSSLPSVEDATAVRLGVLRRDGSEVKKKEFSRVKMPLEASLGELAAALAEQLALPVCCVPFVQFSVDGDRHPHSTKIGSSALDLEEGTQIDVLLPSPQKHLPHQHGPQQHQETEPPCSPSERTQDTVALDDGTFLILD</sequence>
<dbReference type="InParanoid" id="A0A1D3D2N1"/>
<gene>
    <name evidence="2" type="ORF">cyc_05496</name>
</gene>
<keyword evidence="3" id="KW-1185">Reference proteome</keyword>
<evidence type="ECO:0000256" key="1">
    <source>
        <dbReference type="SAM" id="MobiDB-lite"/>
    </source>
</evidence>
<feature type="region of interest" description="Disordered" evidence="1">
    <location>
        <begin position="1"/>
        <end position="59"/>
    </location>
</feature>
<dbReference type="Proteomes" id="UP000095192">
    <property type="component" value="Unassembled WGS sequence"/>
</dbReference>
<proteinExistence type="predicted"/>
<organism evidence="2 3">
    <name type="scientific">Cyclospora cayetanensis</name>
    <dbReference type="NCBI Taxonomy" id="88456"/>
    <lineage>
        <taxon>Eukaryota</taxon>
        <taxon>Sar</taxon>
        <taxon>Alveolata</taxon>
        <taxon>Apicomplexa</taxon>
        <taxon>Conoidasida</taxon>
        <taxon>Coccidia</taxon>
        <taxon>Eucoccidiorida</taxon>
        <taxon>Eimeriorina</taxon>
        <taxon>Eimeriidae</taxon>
        <taxon>Cyclospora</taxon>
    </lineage>
</organism>
<dbReference type="EMBL" id="JROU02000999">
    <property type="protein sequence ID" value="OEH77706.1"/>
    <property type="molecule type" value="Genomic_DNA"/>
</dbReference>
<feature type="compositionally biased region" description="Low complexity" evidence="1">
    <location>
        <begin position="144"/>
        <end position="154"/>
    </location>
</feature>
<feature type="region of interest" description="Disordered" evidence="1">
    <location>
        <begin position="97"/>
        <end position="154"/>
    </location>
</feature>
<feature type="region of interest" description="Disordered" evidence="1">
    <location>
        <begin position="246"/>
        <end position="275"/>
    </location>
</feature>